<dbReference type="STRING" id="1263868.RESH_03184"/>
<dbReference type="PATRIC" id="fig|1263868.3.peg.3441"/>
<dbReference type="AlphaFoldDB" id="M5SJ65"/>
<feature type="compositionally biased region" description="Basic and acidic residues" evidence="1">
    <location>
        <begin position="1"/>
        <end position="12"/>
    </location>
</feature>
<comment type="caution">
    <text evidence="2">The sequence shown here is derived from an EMBL/GenBank/DDBJ whole genome shotgun (WGS) entry which is preliminary data.</text>
</comment>
<evidence type="ECO:0000256" key="1">
    <source>
        <dbReference type="SAM" id="MobiDB-lite"/>
    </source>
</evidence>
<accession>M5SJ65</accession>
<proteinExistence type="predicted"/>
<gene>
    <name evidence="2" type="ORF">RESH_03184</name>
</gene>
<feature type="region of interest" description="Disordered" evidence="1">
    <location>
        <begin position="1"/>
        <end position="42"/>
    </location>
</feature>
<evidence type="ECO:0000313" key="2">
    <source>
        <dbReference type="EMBL" id="EMI26244.1"/>
    </source>
</evidence>
<name>M5SJ65_9BACT</name>
<sequence>MGPKRSTIDDSLTKNVGSKDGLGGEELSKYRPNLNRTGITQERPIPQRFVVRIY</sequence>
<evidence type="ECO:0000313" key="3">
    <source>
        <dbReference type="Proteomes" id="UP000011996"/>
    </source>
</evidence>
<reference evidence="2 3" key="1">
    <citation type="journal article" date="2013" name="Mar. Genomics">
        <title>Expression of sulfatases in Rhodopirellula baltica and the diversity of sulfatases in the genus Rhodopirellula.</title>
        <authorList>
            <person name="Wegner C.E."/>
            <person name="Richter-Heitmann T."/>
            <person name="Klindworth A."/>
            <person name="Klockow C."/>
            <person name="Richter M."/>
            <person name="Achstetter T."/>
            <person name="Glockner F.O."/>
            <person name="Harder J."/>
        </authorList>
    </citation>
    <scope>NUCLEOTIDE SEQUENCE [LARGE SCALE GENOMIC DNA]</scope>
    <source>
        <strain evidence="2 3">SH398</strain>
    </source>
</reference>
<dbReference type="Proteomes" id="UP000011996">
    <property type="component" value="Unassembled WGS sequence"/>
</dbReference>
<dbReference type="EMBL" id="ANOF01000098">
    <property type="protein sequence ID" value="EMI26244.1"/>
    <property type="molecule type" value="Genomic_DNA"/>
</dbReference>
<organism evidence="2 3">
    <name type="scientific">Rhodopirellula europaea SH398</name>
    <dbReference type="NCBI Taxonomy" id="1263868"/>
    <lineage>
        <taxon>Bacteria</taxon>
        <taxon>Pseudomonadati</taxon>
        <taxon>Planctomycetota</taxon>
        <taxon>Planctomycetia</taxon>
        <taxon>Pirellulales</taxon>
        <taxon>Pirellulaceae</taxon>
        <taxon>Rhodopirellula</taxon>
    </lineage>
</organism>
<protein>
    <submittedName>
        <fullName evidence="2">Uncharacterized protein</fullName>
    </submittedName>
</protein>